<dbReference type="OrthoDB" id="9775082at2"/>
<comment type="similarity">
    <text evidence="2">Belongs to the oxygen-dependent FAD-linked oxidoreductase family.</text>
</comment>
<reference evidence="7 8" key="1">
    <citation type="submission" date="2019-07" db="EMBL/GenBank/DDBJ databases">
        <title>The pathways for chlorine oxyanion respiration interact through the shared metabolite chlorate.</title>
        <authorList>
            <person name="Barnum T.P."/>
            <person name="Cheng Y."/>
            <person name="Hill K.A."/>
            <person name="Lucas L.N."/>
            <person name="Carlson H.K."/>
            <person name="Coates J.D."/>
        </authorList>
    </citation>
    <scope>NUCLEOTIDE SEQUENCE [LARGE SCALE GENOMIC DNA]</scope>
    <source>
        <strain evidence="7 8">SFB-3</strain>
    </source>
</reference>
<dbReference type="InterPro" id="IPR016167">
    <property type="entry name" value="FAD-bd_PCMH_sub1"/>
</dbReference>
<dbReference type="InterPro" id="IPR036318">
    <property type="entry name" value="FAD-bd_PCMH-like_sf"/>
</dbReference>
<comment type="cofactor">
    <cofactor evidence="1">
        <name>FAD</name>
        <dbReference type="ChEBI" id="CHEBI:57692"/>
    </cofactor>
</comment>
<dbReference type="Pfam" id="PF01565">
    <property type="entry name" value="FAD_binding_4"/>
    <property type="match status" value="1"/>
</dbReference>
<dbReference type="Pfam" id="PF08031">
    <property type="entry name" value="BBE"/>
    <property type="match status" value="1"/>
</dbReference>
<dbReference type="PANTHER" id="PTHR42973:SF39">
    <property type="entry name" value="FAD-BINDING PCMH-TYPE DOMAIN-CONTAINING PROTEIN"/>
    <property type="match status" value="1"/>
</dbReference>
<dbReference type="GO" id="GO:0016491">
    <property type="term" value="F:oxidoreductase activity"/>
    <property type="evidence" value="ECO:0007669"/>
    <property type="project" value="UniProtKB-KW"/>
</dbReference>
<sequence>MIDFKTSQGGNTRIENDTLETLRCALRGSLLLPADDGYDISRTLWNGMVDRHPAAIVRAAGAGDVMQAVNFSRDNNLLLAVRGGGHNIAGKAACDGGLMLDLSAMKSVRVDPATKRARVEPGALLSDFDRETQAFGLSTPTGINSTTGMSGLTLGGGFGWQSRKRGLTIDNLVAADVVLASGEFVQTSATQHPELFWALRGGGGNFGVVTSFEYQLHPMGPQVLAGLVVYPLDQAKQVFEEYRKFTATAGDDMTAWLVMRKAPPLPFLPVEVHGKEVVVVAFCWIGDLSRGEEVTKPLHGFGKPYSAHAGPMAFADWQTAFDPLLAPGARNYWKSHDFKAMTVDVERILCDAAATLPTDECEVFIAQLGGATNRIGTADTAYPHRDTEFVVNVHTRWHEAADDKTCIAWARALFDALTPHATGGVYVNFMPEDEAQRVATGAYGANFDRLSELKTKYDPANLFSQNQNIAPKA</sequence>
<protein>
    <submittedName>
        <fullName evidence="7">FAD-binding oxidoreductase</fullName>
    </submittedName>
</protein>
<dbReference type="Gene3D" id="3.30.465.10">
    <property type="match status" value="1"/>
</dbReference>
<comment type="caution">
    <text evidence="7">The sequence shown here is derived from an EMBL/GenBank/DDBJ whole genome shotgun (WGS) entry which is preliminary data.</text>
</comment>
<name>A0A557QPI3_9RHOO</name>
<dbReference type="InterPro" id="IPR050416">
    <property type="entry name" value="FAD-linked_Oxidoreductase"/>
</dbReference>
<keyword evidence="3" id="KW-0285">Flavoprotein</keyword>
<evidence type="ECO:0000256" key="4">
    <source>
        <dbReference type="ARBA" id="ARBA00022827"/>
    </source>
</evidence>
<dbReference type="Gene3D" id="3.40.462.20">
    <property type="match status" value="1"/>
</dbReference>
<dbReference type="GO" id="GO:0071949">
    <property type="term" value="F:FAD binding"/>
    <property type="evidence" value="ECO:0007669"/>
    <property type="project" value="InterPro"/>
</dbReference>
<dbReference type="RefSeq" id="WP_144310039.1">
    <property type="nucleotide sequence ID" value="NZ_VMNK01000012.1"/>
</dbReference>
<proteinExistence type="inferred from homology"/>
<evidence type="ECO:0000313" key="8">
    <source>
        <dbReference type="Proteomes" id="UP000319502"/>
    </source>
</evidence>
<keyword evidence="4" id="KW-0274">FAD</keyword>
<evidence type="ECO:0000256" key="2">
    <source>
        <dbReference type="ARBA" id="ARBA00005466"/>
    </source>
</evidence>
<dbReference type="PROSITE" id="PS51387">
    <property type="entry name" value="FAD_PCMH"/>
    <property type="match status" value="1"/>
</dbReference>
<evidence type="ECO:0000256" key="3">
    <source>
        <dbReference type="ARBA" id="ARBA00022630"/>
    </source>
</evidence>
<dbReference type="InterPro" id="IPR012951">
    <property type="entry name" value="BBE"/>
</dbReference>
<evidence type="ECO:0000259" key="6">
    <source>
        <dbReference type="PROSITE" id="PS51387"/>
    </source>
</evidence>
<dbReference type="InterPro" id="IPR006093">
    <property type="entry name" value="Oxy_OxRdtase_FAD_BS"/>
</dbReference>
<accession>A0A557QPI3</accession>
<dbReference type="InterPro" id="IPR016166">
    <property type="entry name" value="FAD-bd_PCMH"/>
</dbReference>
<evidence type="ECO:0000256" key="1">
    <source>
        <dbReference type="ARBA" id="ARBA00001974"/>
    </source>
</evidence>
<gene>
    <name evidence="7" type="ORF">FHP91_13230</name>
</gene>
<dbReference type="Gene3D" id="3.30.43.10">
    <property type="entry name" value="Uridine Diphospho-n-acetylenolpyruvylglucosamine Reductase, domain 2"/>
    <property type="match status" value="1"/>
</dbReference>
<dbReference type="PANTHER" id="PTHR42973">
    <property type="entry name" value="BINDING OXIDOREDUCTASE, PUTATIVE (AFU_ORTHOLOGUE AFUA_1G17690)-RELATED"/>
    <property type="match status" value="1"/>
</dbReference>
<keyword evidence="5" id="KW-0560">Oxidoreductase</keyword>
<evidence type="ECO:0000313" key="7">
    <source>
        <dbReference type="EMBL" id="TVO54819.1"/>
    </source>
</evidence>
<organism evidence="7 8">
    <name type="scientific">Denitromonas halophila</name>
    <dbReference type="NCBI Taxonomy" id="1629404"/>
    <lineage>
        <taxon>Bacteria</taxon>
        <taxon>Pseudomonadati</taxon>
        <taxon>Pseudomonadota</taxon>
        <taxon>Betaproteobacteria</taxon>
        <taxon>Rhodocyclales</taxon>
        <taxon>Zoogloeaceae</taxon>
        <taxon>Denitromonas</taxon>
    </lineage>
</organism>
<evidence type="ECO:0000256" key="5">
    <source>
        <dbReference type="ARBA" id="ARBA00023002"/>
    </source>
</evidence>
<dbReference type="Proteomes" id="UP000319502">
    <property type="component" value="Unassembled WGS sequence"/>
</dbReference>
<keyword evidence="8" id="KW-1185">Reference proteome</keyword>
<dbReference type="InterPro" id="IPR006094">
    <property type="entry name" value="Oxid_FAD_bind_N"/>
</dbReference>
<dbReference type="EMBL" id="VMNK01000012">
    <property type="protein sequence ID" value="TVO54819.1"/>
    <property type="molecule type" value="Genomic_DNA"/>
</dbReference>
<dbReference type="SUPFAM" id="SSF56176">
    <property type="entry name" value="FAD-binding/transporter-associated domain-like"/>
    <property type="match status" value="1"/>
</dbReference>
<dbReference type="AlphaFoldDB" id="A0A557QPI3"/>
<dbReference type="InterPro" id="IPR016169">
    <property type="entry name" value="FAD-bd_PCMH_sub2"/>
</dbReference>
<dbReference type="PROSITE" id="PS00862">
    <property type="entry name" value="OX2_COVAL_FAD"/>
    <property type="match status" value="1"/>
</dbReference>
<feature type="domain" description="FAD-binding PCMH-type" evidence="6">
    <location>
        <begin position="49"/>
        <end position="219"/>
    </location>
</feature>